<dbReference type="GO" id="GO:0006086">
    <property type="term" value="P:pyruvate decarboxylation to acetyl-CoA"/>
    <property type="evidence" value="ECO:0007669"/>
    <property type="project" value="InterPro"/>
</dbReference>
<feature type="region of interest" description="Disordered" evidence="5">
    <location>
        <begin position="187"/>
        <end position="214"/>
    </location>
</feature>
<feature type="compositionally biased region" description="Polar residues" evidence="5">
    <location>
        <begin position="123"/>
        <end position="144"/>
    </location>
</feature>
<gene>
    <name evidence="7" type="ORF">BpHYR1_048940</name>
</gene>
<dbReference type="AlphaFoldDB" id="A0A3M7QVI0"/>
<keyword evidence="3" id="KW-0809">Transit peptide</keyword>
<dbReference type="PANTHER" id="PTHR23151:SF90">
    <property type="entry name" value="DIHYDROLIPOYLLYSINE-RESIDUE ACETYLTRANSFERASE COMPONENT OF PYRUVATE DEHYDROGENASE COMPLEX, MITOCHONDRIAL-RELATED"/>
    <property type="match status" value="1"/>
</dbReference>
<dbReference type="Gene3D" id="3.30.559.10">
    <property type="entry name" value="Chloramphenicol acetyltransferase-like domain"/>
    <property type="match status" value="1"/>
</dbReference>
<sequence>MSFRLLNRIGLSSKHFLFSKNSTSFFHKSCPNLYAAPIQLKMPSLSPTMTEGSIVKWLKKEGDQVAPGDVLMEIQTDKAIVAFEIEEEGTLAKILLPDDSKNIQVGTLVGLVSLPGDDWKTVSVPQESASSSTTPQVSAETPQQPLAHGSSEISQRIGPAARNLVHLYGVDTTYIDKNGLKPNLAESAPVEIPTEPKPKEAQVKKPSGSHPEYQPDYQDIELSNMRKVIAKRLVFSKSTIPHSYITANCLVDKIINIRKEMIKNKQKVSINDFITKAVALALRLVPELNSNMNEKTGEYSQLNTVDVSIAVATDNGLITPIVKDADKIDVLDISENVKILAEKAREGRLMPHEFQGGSFTISNLGMFGINEFSAVINPPQIGILAVGKSQLKFNTNMEKQTEISMTLSYDERCCSLDRAQTFMNTLHFFLSNPDLLVQQKPDL</sequence>
<dbReference type="Pfam" id="PF00198">
    <property type="entry name" value="2-oxoacid_dh"/>
    <property type="match status" value="1"/>
</dbReference>
<dbReference type="InterPro" id="IPR003016">
    <property type="entry name" value="2-oxoA_DH_lipoyl-BS"/>
</dbReference>
<protein>
    <recommendedName>
        <fullName evidence="4">Dihydrolipoamide acetyltransferase component of pyruvate dehydrogenase complex</fullName>
        <ecNumber evidence="4">2.3.1.-</ecNumber>
    </recommendedName>
</protein>
<proteinExistence type="inferred from homology"/>
<keyword evidence="2 4" id="KW-0450">Lipoyl</keyword>
<dbReference type="InterPro" id="IPR045257">
    <property type="entry name" value="E2/Pdx1"/>
</dbReference>
<keyword evidence="4" id="KW-0012">Acyltransferase</keyword>
<dbReference type="PANTHER" id="PTHR23151">
    <property type="entry name" value="DIHYDROLIPOAMIDE ACETYL/SUCCINYL-TRANSFERASE-RELATED"/>
    <property type="match status" value="1"/>
</dbReference>
<dbReference type="OrthoDB" id="537444at2759"/>
<keyword evidence="8" id="KW-1185">Reference proteome</keyword>
<evidence type="ECO:0000256" key="1">
    <source>
        <dbReference type="ARBA" id="ARBA00007317"/>
    </source>
</evidence>
<organism evidence="7 8">
    <name type="scientific">Brachionus plicatilis</name>
    <name type="common">Marine rotifer</name>
    <name type="synonym">Brachionus muelleri</name>
    <dbReference type="NCBI Taxonomy" id="10195"/>
    <lineage>
        <taxon>Eukaryota</taxon>
        <taxon>Metazoa</taxon>
        <taxon>Spiralia</taxon>
        <taxon>Gnathifera</taxon>
        <taxon>Rotifera</taxon>
        <taxon>Eurotatoria</taxon>
        <taxon>Monogononta</taxon>
        <taxon>Pseudotrocha</taxon>
        <taxon>Ploima</taxon>
        <taxon>Brachionidae</taxon>
        <taxon>Brachionus</taxon>
    </lineage>
</organism>
<dbReference type="GO" id="GO:0005739">
    <property type="term" value="C:mitochondrion"/>
    <property type="evidence" value="ECO:0007669"/>
    <property type="project" value="TreeGrafter"/>
</dbReference>
<comment type="cofactor">
    <cofactor evidence="4">
        <name>(R)-lipoate</name>
        <dbReference type="ChEBI" id="CHEBI:83088"/>
    </cofactor>
</comment>
<dbReference type="EC" id="2.3.1.-" evidence="4"/>
<name>A0A3M7QVI0_BRAPC</name>
<keyword evidence="7" id="KW-0670">Pyruvate</keyword>
<feature type="region of interest" description="Disordered" evidence="5">
    <location>
        <begin position="122"/>
        <end position="153"/>
    </location>
</feature>
<dbReference type="InterPro" id="IPR001078">
    <property type="entry name" value="2-oxoacid_DH_actylTfrase"/>
</dbReference>
<comment type="caution">
    <text evidence="7">The sequence shown here is derived from an EMBL/GenBank/DDBJ whole genome shotgun (WGS) entry which is preliminary data.</text>
</comment>
<dbReference type="InterPro" id="IPR011053">
    <property type="entry name" value="Single_hybrid_motif"/>
</dbReference>
<evidence type="ECO:0000256" key="2">
    <source>
        <dbReference type="ARBA" id="ARBA00022823"/>
    </source>
</evidence>
<dbReference type="PROSITE" id="PS00189">
    <property type="entry name" value="LIPOYL"/>
    <property type="match status" value="1"/>
</dbReference>
<dbReference type="Proteomes" id="UP000276133">
    <property type="component" value="Unassembled WGS sequence"/>
</dbReference>
<dbReference type="InterPro" id="IPR000089">
    <property type="entry name" value="Biotin_lipoyl"/>
</dbReference>
<reference evidence="7 8" key="1">
    <citation type="journal article" date="2018" name="Sci. Rep.">
        <title>Genomic signatures of local adaptation to the degree of environmental predictability in rotifers.</title>
        <authorList>
            <person name="Franch-Gras L."/>
            <person name="Hahn C."/>
            <person name="Garcia-Roger E.M."/>
            <person name="Carmona M.J."/>
            <person name="Serra M."/>
            <person name="Gomez A."/>
        </authorList>
    </citation>
    <scope>NUCLEOTIDE SEQUENCE [LARGE SCALE GENOMIC DNA]</scope>
    <source>
        <strain evidence="7">HYR1</strain>
    </source>
</reference>
<accession>A0A3M7QVI0</accession>
<dbReference type="InterPro" id="IPR023213">
    <property type="entry name" value="CAT-like_dom_sf"/>
</dbReference>
<feature type="domain" description="Lipoyl-binding" evidence="6">
    <location>
        <begin position="37"/>
        <end position="113"/>
    </location>
</feature>
<dbReference type="EMBL" id="REGN01005043">
    <property type="protein sequence ID" value="RNA15111.1"/>
    <property type="molecule type" value="Genomic_DNA"/>
</dbReference>
<dbReference type="GO" id="GO:0045254">
    <property type="term" value="C:pyruvate dehydrogenase complex"/>
    <property type="evidence" value="ECO:0007669"/>
    <property type="project" value="InterPro"/>
</dbReference>
<dbReference type="GO" id="GO:0016746">
    <property type="term" value="F:acyltransferase activity"/>
    <property type="evidence" value="ECO:0007669"/>
    <property type="project" value="UniProtKB-KW"/>
</dbReference>
<evidence type="ECO:0000313" key="7">
    <source>
        <dbReference type="EMBL" id="RNA15111.1"/>
    </source>
</evidence>
<dbReference type="SUPFAM" id="SSF51230">
    <property type="entry name" value="Single hybrid motif"/>
    <property type="match status" value="1"/>
</dbReference>
<evidence type="ECO:0000313" key="8">
    <source>
        <dbReference type="Proteomes" id="UP000276133"/>
    </source>
</evidence>
<keyword evidence="4 7" id="KW-0808">Transferase</keyword>
<evidence type="ECO:0000259" key="6">
    <source>
        <dbReference type="PROSITE" id="PS50968"/>
    </source>
</evidence>
<evidence type="ECO:0000256" key="5">
    <source>
        <dbReference type="SAM" id="MobiDB-lite"/>
    </source>
</evidence>
<dbReference type="FunFam" id="2.40.50.100:FF:000010">
    <property type="entry name" value="Acetyltransferase component of pyruvate dehydrogenase complex"/>
    <property type="match status" value="1"/>
</dbReference>
<evidence type="ECO:0000256" key="4">
    <source>
        <dbReference type="RuleBase" id="RU003423"/>
    </source>
</evidence>
<dbReference type="CDD" id="cd06849">
    <property type="entry name" value="lipoyl_domain"/>
    <property type="match status" value="1"/>
</dbReference>
<dbReference type="SUPFAM" id="SSF52777">
    <property type="entry name" value="CoA-dependent acyltransferases"/>
    <property type="match status" value="1"/>
</dbReference>
<dbReference type="Gene3D" id="2.40.50.100">
    <property type="match status" value="1"/>
</dbReference>
<comment type="similarity">
    <text evidence="1 4">Belongs to the 2-oxoacid dehydrogenase family.</text>
</comment>
<dbReference type="Pfam" id="PF00364">
    <property type="entry name" value="Biotin_lipoyl"/>
    <property type="match status" value="1"/>
</dbReference>
<dbReference type="STRING" id="10195.A0A3M7QVI0"/>
<dbReference type="PROSITE" id="PS50968">
    <property type="entry name" value="BIOTINYL_LIPOYL"/>
    <property type="match status" value="1"/>
</dbReference>
<feature type="compositionally biased region" description="Basic and acidic residues" evidence="5">
    <location>
        <begin position="194"/>
        <end position="203"/>
    </location>
</feature>
<evidence type="ECO:0000256" key="3">
    <source>
        <dbReference type="ARBA" id="ARBA00022946"/>
    </source>
</evidence>